<keyword evidence="3" id="KW-1185">Reference proteome</keyword>
<dbReference type="AlphaFoldDB" id="A0AAN9AXA2"/>
<sequence length="83" mass="9399">MEDQPTSRRSTPTENYESIAWSPLNVHLLKSLYEGAALSMQCNQSDGRRYPGHWEGVPMTHVQVPLQKSERPCPAETRQKSSS</sequence>
<evidence type="ECO:0000313" key="2">
    <source>
        <dbReference type="EMBL" id="KAK7094752.1"/>
    </source>
</evidence>
<comment type="caution">
    <text evidence="2">The sequence shown here is derived from an EMBL/GenBank/DDBJ whole genome shotgun (WGS) entry which is preliminary data.</text>
</comment>
<dbReference type="EMBL" id="JBAMIC010000018">
    <property type="protein sequence ID" value="KAK7094752.1"/>
    <property type="molecule type" value="Genomic_DNA"/>
</dbReference>
<protein>
    <submittedName>
        <fullName evidence="2">Uncharacterized protein</fullName>
    </submittedName>
</protein>
<feature type="region of interest" description="Disordered" evidence="1">
    <location>
        <begin position="62"/>
        <end position="83"/>
    </location>
</feature>
<reference evidence="2 3" key="1">
    <citation type="submission" date="2024-02" db="EMBL/GenBank/DDBJ databases">
        <title>Chromosome-scale genome assembly of the rough periwinkle Littorina saxatilis.</title>
        <authorList>
            <person name="De Jode A."/>
            <person name="Faria R."/>
            <person name="Formenti G."/>
            <person name="Sims Y."/>
            <person name="Smith T.P."/>
            <person name="Tracey A."/>
            <person name="Wood J.M.D."/>
            <person name="Zagrodzka Z.B."/>
            <person name="Johannesson K."/>
            <person name="Butlin R.K."/>
            <person name="Leder E.H."/>
        </authorList>
    </citation>
    <scope>NUCLEOTIDE SEQUENCE [LARGE SCALE GENOMIC DNA]</scope>
    <source>
        <strain evidence="2">Snail1</strain>
        <tissue evidence="2">Muscle</tissue>
    </source>
</reference>
<gene>
    <name evidence="2" type="ORF">V1264_006259</name>
</gene>
<evidence type="ECO:0000256" key="1">
    <source>
        <dbReference type="SAM" id="MobiDB-lite"/>
    </source>
</evidence>
<evidence type="ECO:0000313" key="3">
    <source>
        <dbReference type="Proteomes" id="UP001374579"/>
    </source>
</evidence>
<proteinExistence type="predicted"/>
<accession>A0AAN9AXA2</accession>
<organism evidence="2 3">
    <name type="scientific">Littorina saxatilis</name>
    <dbReference type="NCBI Taxonomy" id="31220"/>
    <lineage>
        <taxon>Eukaryota</taxon>
        <taxon>Metazoa</taxon>
        <taxon>Spiralia</taxon>
        <taxon>Lophotrochozoa</taxon>
        <taxon>Mollusca</taxon>
        <taxon>Gastropoda</taxon>
        <taxon>Caenogastropoda</taxon>
        <taxon>Littorinimorpha</taxon>
        <taxon>Littorinoidea</taxon>
        <taxon>Littorinidae</taxon>
        <taxon>Littorina</taxon>
    </lineage>
</organism>
<name>A0AAN9AXA2_9CAEN</name>
<feature type="compositionally biased region" description="Basic and acidic residues" evidence="1">
    <location>
        <begin position="68"/>
        <end position="83"/>
    </location>
</feature>
<dbReference type="Proteomes" id="UP001374579">
    <property type="component" value="Unassembled WGS sequence"/>
</dbReference>